<accession>V2VT46</accession>
<dbReference type="EMBL" id="AYEU01000006">
    <property type="protein sequence ID" value="ESK50904.1"/>
    <property type="molecule type" value="Genomic_DNA"/>
</dbReference>
<dbReference type="PATRIC" id="fig|1341683.3.peg.1388"/>
<dbReference type="STRING" id="396323.VH98_10215"/>
<evidence type="ECO:0000313" key="1">
    <source>
        <dbReference type="EMBL" id="ESK50904.1"/>
    </source>
</evidence>
<name>V2VT46_9GAMM</name>
<organism evidence="1 2">
    <name type="scientific">Acinetobacter brisouii CIP 110357</name>
    <dbReference type="NCBI Taxonomy" id="1341683"/>
    <lineage>
        <taxon>Bacteria</taxon>
        <taxon>Pseudomonadati</taxon>
        <taxon>Pseudomonadota</taxon>
        <taxon>Gammaproteobacteria</taxon>
        <taxon>Moraxellales</taxon>
        <taxon>Moraxellaceae</taxon>
        <taxon>Acinetobacter</taxon>
    </lineage>
</organism>
<protein>
    <submittedName>
        <fullName evidence="1">Uncharacterized protein</fullName>
    </submittedName>
</protein>
<gene>
    <name evidence="1" type="ORF">P255_01403</name>
</gene>
<dbReference type="OrthoDB" id="6701019at2"/>
<comment type="caution">
    <text evidence="1">The sequence shown here is derived from an EMBL/GenBank/DDBJ whole genome shotgun (WGS) entry which is preliminary data.</text>
</comment>
<dbReference type="AlphaFoldDB" id="V2VT46"/>
<proteinExistence type="predicted"/>
<reference evidence="1 2" key="1">
    <citation type="submission" date="2013-10" db="EMBL/GenBank/DDBJ databases">
        <title>The Genome Sequence of Acinetobacter brisouii CIP 110357.</title>
        <authorList>
            <consortium name="The Broad Institute Genomics Platform"/>
            <consortium name="The Broad Institute Genome Sequencing Center for Infectious Disease"/>
            <person name="Cerqueira G."/>
            <person name="Feldgarden M."/>
            <person name="Courvalin P."/>
            <person name="Grillot-Courvalin C."/>
            <person name="Clermont D."/>
            <person name="Rocha E."/>
            <person name="Yoon E.-J."/>
            <person name="Nemec A."/>
            <person name="Young S.K."/>
            <person name="Zeng Q."/>
            <person name="Gargeya S."/>
            <person name="Fitzgerald M."/>
            <person name="Abouelleil A."/>
            <person name="Alvarado L."/>
            <person name="Berlin A.M."/>
            <person name="Chapman S.B."/>
            <person name="Gainer-Dewar J."/>
            <person name="Goldberg J."/>
            <person name="Gnerre S."/>
            <person name="Griggs A."/>
            <person name="Gujja S."/>
            <person name="Hansen M."/>
            <person name="Howarth C."/>
            <person name="Imamovic A."/>
            <person name="Ireland A."/>
            <person name="Larimer J."/>
            <person name="McCowan C."/>
            <person name="Murphy C."/>
            <person name="Pearson M."/>
            <person name="Poon T.W."/>
            <person name="Priest M."/>
            <person name="Roberts A."/>
            <person name="Saif S."/>
            <person name="Shea T."/>
            <person name="Sykes S."/>
            <person name="Wortman J."/>
            <person name="Nusbaum C."/>
            <person name="Birren B."/>
        </authorList>
    </citation>
    <scope>NUCLEOTIDE SEQUENCE [LARGE SCALE GENOMIC DNA]</scope>
    <source>
        <strain evidence="1 2">CIP 110357</strain>
    </source>
</reference>
<sequence length="100" mass="12275">MSYKHNNLMAMRKHYWNDSSVRVQQEKQALKHLLERQQIFPDMQEEDLKYFFFSLPSQVIVKGYALGFTHERVQDMILQHITENKTRLEKRELFKVKYRI</sequence>
<dbReference type="RefSeq" id="WP_004904863.1">
    <property type="nucleotide sequence ID" value="NZ_BBTI01000007.1"/>
</dbReference>
<keyword evidence="2" id="KW-1185">Reference proteome</keyword>
<dbReference type="Proteomes" id="UP000018418">
    <property type="component" value="Unassembled WGS sequence"/>
</dbReference>
<dbReference type="HOGENOM" id="CLU_2406567_0_0_6"/>
<evidence type="ECO:0000313" key="2">
    <source>
        <dbReference type="Proteomes" id="UP000018418"/>
    </source>
</evidence>